<reference evidence="1 2" key="1">
    <citation type="submission" date="2005-09" db="EMBL/GenBank/DDBJ databases">
        <authorList>
            <person name="Mural R.J."/>
            <person name="Li P.W."/>
            <person name="Adams M.D."/>
            <person name="Amanatides P.G."/>
            <person name="Baden-Tillson H."/>
            <person name="Barnstead M."/>
            <person name="Chin S.H."/>
            <person name="Dew I."/>
            <person name="Evans C.A."/>
            <person name="Ferriera S."/>
            <person name="Flanigan M."/>
            <person name="Fosler C."/>
            <person name="Glodek A."/>
            <person name="Gu Z."/>
            <person name="Holt R.A."/>
            <person name="Jennings D."/>
            <person name="Kraft C.L."/>
            <person name="Lu F."/>
            <person name="Nguyen T."/>
            <person name="Nusskern D.R."/>
            <person name="Pfannkoch C.M."/>
            <person name="Sitter C."/>
            <person name="Sutton G.G."/>
            <person name="Venter J.C."/>
            <person name="Wang Z."/>
            <person name="Woodage T."/>
            <person name="Zheng X.H."/>
            <person name="Zhong F."/>
        </authorList>
    </citation>
    <scope>NUCLEOTIDE SEQUENCE [LARGE SCALE GENOMIC DNA]</scope>
    <source>
        <strain>BN</strain>
        <strain evidence="2">Sprague-Dawley</strain>
    </source>
</reference>
<dbReference type="Proteomes" id="UP000234681">
    <property type="component" value="Chromosome 16"/>
</dbReference>
<protein>
    <submittedName>
        <fullName evidence="1">Aminoadipate aminotransferase, isoform CRA_b</fullName>
    </submittedName>
</protein>
<dbReference type="RGD" id="2948">
    <property type="gene designation" value="Aadat"/>
</dbReference>
<evidence type="ECO:0000313" key="2">
    <source>
        <dbReference type="Proteomes" id="UP000234681"/>
    </source>
</evidence>
<dbReference type="AlphaFoldDB" id="A6KIT6"/>
<evidence type="ECO:0000313" key="1">
    <source>
        <dbReference type="EMBL" id="EDL87184.1"/>
    </source>
</evidence>
<organism evidence="1 2">
    <name type="scientific">Rattus norvegicus</name>
    <name type="common">Rat</name>
    <dbReference type="NCBI Taxonomy" id="10116"/>
    <lineage>
        <taxon>Eukaryota</taxon>
        <taxon>Metazoa</taxon>
        <taxon>Chordata</taxon>
        <taxon>Craniata</taxon>
        <taxon>Vertebrata</taxon>
        <taxon>Euteleostomi</taxon>
        <taxon>Mammalia</taxon>
        <taxon>Eutheria</taxon>
        <taxon>Euarchontoglires</taxon>
        <taxon>Glires</taxon>
        <taxon>Rodentia</taxon>
        <taxon>Myomorpha</taxon>
        <taxon>Muroidea</taxon>
        <taxon>Muridae</taxon>
        <taxon>Murinae</taxon>
        <taxon>Rattus</taxon>
    </lineage>
</organism>
<dbReference type="EMBL" id="CH474053">
    <property type="protein sequence ID" value="EDL87184.1"/>
    <property type="molecule type" value="Genomic_DNA"/>
</dbReference>
<name>A6KIT6_RAT</name>
<keyword evidence="1" id="KW-0808">Transferase</keyword>
<evidence type="ECO:0000313" key="3">
    <source>
        <dbReference type="RGD" id="2948"/>
    </source>
</evidence>
<accession>A6KIT6</accession>
<gene>
    <name evidence="1 3" type="primary">Aadat</name>
    <name evidence="1" type="ORF">rCG_59182</name>
</gene>
<proteinExistence type="predicted"/>
<keyword evidence="1" id="KW-0032">Aminotransferase</keyword>
<dbReference type="GO" id="GO:0008483">
    <property type="term" value="F:transaminase activity"/>
    <property type="evidence" value="ECO:0007669"/>
    <property type="project" value="UniProtKB-KW"/>
</dbReference>
<sequence length="56" mass="6455">MKVLADNSRIWRCVSLVHTMSISVTPDGVLPRESCCQTYYLLNHPSFRSSRDWPNS</sequence>